<evidence type="ECO:0000313" key="3">
    <source>
        <dbReference type="EMBL" id="MFC3832499.1"/>
    </source>
</evidence>
<keyword evidence="1" id="KW-0472">Membrane</keyword>
<protein>
    <submittedName>
        <fullName evidence="3">HAMP domain-containing protein</fullName>
    </submittedName>
</protein>
<dbReference type="EMBL" id="JBHRZG010000006">
    <property type="protein sequence ID" value="MFC3832499.1"/>
    <property type="molecule type" value="Genomic_DNA"/>
</dbReference>
<dbReference type="InterPro" id="IPR003660">
    <property type="entry name" value="HAMP_dom"/>
</dbReference>
<keyword evidence="4" id="KW-1185">Reference proteome</keyword>
<keyword evidence="1" id="KW-0812">Transmembrane</keyword>
<evidence type="ECO:0000259" key="2">
    <source>
        <dbReference type="PROSITE" id="PS50885"/>
    </source>
</evidence>
<feature type="transmembrane region" description="Helical" evidence="1">
    <location>
        <begin position="25"/>
        <end position="46"/>
    </location>
</feature>
<proteinExistence type="predicted"/>
<dbReference type="SMART" id="SM00304">
    <property type="entry name" value="HAMP"/>
    <property type="match status" value="1"/>
</dbReference>
<dbReference type="Proteomes" id="UP001595803">
    <property type="component" value="Unassembled WGS sequence"/>
</dbReference>
<keyword evidence="1" id="KW-1133">Transmembrane helix</keyword>
<feature type="transmembrane region" description="Helical" evidence="1">
    <location>
        <begin position="233"/>
        <end position="250"/>
    </location>
</feature>
<dbReference type="Gene3D" id="6.10.340.10">
    <property type="match status" value="1"/>
</dbReference>
<gene>
    <name evidence="3" type="ORF">ACFOSB_06470</name>
</gene>
<comment type="caution">
    <text evidence="3">The sequence shown here is derived from an EMBL/GenBank/DDBJ whole genome shotgun (WGS) entry which is preliminary data.</text>
</comment>
<evidence type="ECO:0000256" key="1">
    <source>
        <dbReference type="SAM" id="Phobius"/>
    </source>
</evidence>
<dbReference type="Pfam" id="PF00672">
    <property type="entry name" value="HAMP"/>
    <property type="match status" value="1"/>
</dbReference>
<accession>A0ABV7Z614</accession>
<dbReference type="RefSeq" id="WP_322474120.1">
    <property type="nucleotide sequence ID" value="NZ_JBHRZG010000006.1"/>
</dbReference>
<organism evidence="3 4">
    <name type="scientific">Deinococcus rufus</name>
    <dbReference type="NCBI Taxonomy" id="2136097"/>
    <lineage>
        <taxon>Bacteria</taxon>
        <taxon>Thermotogati</taxon>
        <taxon>Deinococcota</taxon>
        <taxon>Deinococci</taxon>
        <taxon>Deinococcales</taxon>
        <taxon>Deinococcaceae</taxon>
        <taxon>Deinococcus</taxon>
    </lineage>
</organism>
<feature type="domain" description="HAMP" evidence="2">
    <location>
        <begin position="254"/>
        <end position="309"/>
    </location>
</feature>
<sequence>MTVTTTPAPLALPRVPRRVGLHTKALLTTVLPVLALGLLTAVILTVQRRAELGTINRALGQTVSSLLASTLDVQDLNLVDTQLRAAVAPPSVAFVDVQPAGDAPRYFTSDDRESDWVLRPALDAFLREQPGRTQFTWHDTRADAYRAALSGLQPGTPDSVREHLQARVEALSATQGQATAYQVTQVGVYETPAGSRALQFPGDAQPPGTLLFHLTIGVTLGELNAALARQLQLVLLACAAIALLAAAVAWRSVRRLVRVIIAITAAAQHASLGHLGDPITVKSGGRPDELTDLVTAIERLRVSLHLALSRLRPAGPSTGKGQ</sequence>
<reference evidence="4" key="1">
    <citation type="journal article" date="2019" name="Int. J. Syst. Evol. Microbiol.">
        <title>The Global Catalogue of Microorganisms (GCM) 10K type strain sequencing project: providing services to taxonomists for standard genome sequencing and annotation.</title>
        <authorList>
            <consortium name="The Broad Institute Genomics Platform"/>
            <consortium name="The Broad Institute Genome Sequencing Center for Infectious Disease"/>
            <person name="Wu L."/>
            <person name="Ma J."/>
        </authorList>
    </citation>
    <scope>NUCLEOTIDE SEQUENCE [LARGE SCALE GENOMIC DNA]</scope>
    <source>
        <strain evidence="4">CCTCC AB 2017081</strain>
    </source>
</reference>
<name>A0ABV7Z614_9DEIO</name>
<evidence type="ECO:0000313" key="4">
    <source>
        <dbReference type="Proteomes" id="UP001595803"/>
    </source>
</evidence>
<dbReference type="PROSITE" id="PS50885">
    <property type="entry name" value="HAMP"/>
    <property type="match status" value="1"/>
</dbReference>